<feature type="domain" description="Phosphoribosyltransferase" evidence="7">
    <location>
        <begin position="51"/>
        <end position="151"/>
    </location>
</feature>
<dbReference type="PANTHER" id="PTHR19278:SF9">
    <property type="entry name" value="URIDINE 5'-MONOPHOSPHATE SYNTHASE"/>
    <property type="match status" value="1"/>
</dbReference>
<evidence type="ECO:0000313" key="8">
    <source>
        <dbReference type="EMBL" id="MPL81519.1"/>
    </source>
</evidence>
<dbReference type="CDD" id="cd06223">
    <property type="entry name" value="PRTases_typeI"/>
    <property type="match status" value="1"/>
</dbReference>
<evidence type="ECO:0000259" key="7">
    <source>
        <dbReference type="Pfam" id="PF00156"/>
    </source>
</evidence>
<dbReference type="InterPro" id="IPR006273">
    <property type="entry name" value="Orotate_PRibTrfase_bac"/>
</dbReference>
<dbReference type="GO" id="GO:0004588">
    <property type="term" value="F:orotate phosphoribosyltransferase activity"/>
    <property type="evidence" value="ECO:0007669"/>
    <property type="project" value="UniProtKB-EC"/>
</dbReference>
<comment type="caution">
    <text evidence="8">The sequence shown here is derived from an EMBL/GenBank/DDBJ whole genome shotgun (WGS) entry which is preliminary data.</text>
</comment>
<dbReference type="EC" id="2.4.2.10" evidence="2"/>
<dbReference type="NCBIfam" id="TIGR01367">
    <property type="entry name" value="pyrE_Therm"/>
    <property type="match status" value="1"/>
</dbReference>
<comment type="pathway">
    <text evidence="1">Pyrimidine metabolism; UMP biosynthesis via de novo pathway; UMP from orotate: step 1/2.</text>
</comment>
<dbReference type="InterPro" id="IPR000836">
    <property type="entry name" value="PRTase_dom"/>
</dbReference>
<keyword evidence="6" id="KW-0665">Pyrimidine biosynthesis</keyword>
<reference evidence="8" key="1">
    <citation type="submission" date="2019-08" db="EMBL/GenBank/DDBJ databases">
        <authorList>
            <person name="Kucharzyk K."/>
            <person name="Murdoch R.W."/>
            <person name="Higgins S."/>
            <person name="Loffler F."/>
        </authorList>
    </citation>
    <scope>NUCLEOTIDE SEQUENCE</scope>
</reference>
<dbReference type="Gene3D" id="3.40.50.2020">
    <property type="match status" value="1"/>
</dbReference>
<dbReference type="UniPathway" id="UPA00070">
    <property type="reaction ID" value="UER00119"/>
</dbReference>
<dbReference type="GO" id="GO:0019856">
    <property type="term" value="P:pyrimidine nucleobase biosynthetic process"/>
    <property type="evidence" value="ECO:0007669"/>
    <property type="project" value="InterPro"/>
</dbReference>
<keyword evidence="3 8" id="KW-0328">Glycosyltransferase</keyword>
<organism evidence="8">
    <name type="scientific">bioreactor metagenome</name>
    <dbReference type="NCBI Taxonomy" id="1076179"/>
    <lineage>
        <taxon>unclassified sequences</taxon>
        <taxon>metagenomes</taxon>
        <taxon>ecological metagenomes</taxon>
    </lineage>
</organism>
<evidence type="ECO:0000256" key="5">
    <source>
        <dbReference type="ARBA" id="ARBA00022842"/>
    </source>
</evidence>
<dbReference type="PANTHER" id="PTHR19278">
    <property type="entry name" value="OROTATE PHOSPHORIBOSYLTRANSFERASE"/>
    <property type="match status" value="1"/>
</dbReference>
<evidence type="ECO:0000256" key="3">
    <source>
        <dbReference type="ARBA" id="ARBA00022676"/>
    </source>
</evidence>
<evidence type="ECO:0000256" key="6">
    <source>
        <dbReference type="ARBA" id="ARBA00022975"/>
    </source>
</evidence>
<dbReference type="Pfam" id="PF00156">
    <property type="entry name" value="Pribosyltran"/>
    <property type="match status" value="1"/>
</dbReference>
<keyword evidence="4 8" id="KW-0808">Transferase</keyword>
<dbReference type="InterPro" id="IPR023031">
    <property type="entry name" value="OPRT"/>
</dbReference>
<dbReference type="EMBL" id="VSSQ01000151">
    <property type="protein sequence ID" value="MPL81519.1"/>
    <property type="molecule type" value="Genomic_DNA"/>
</dbReference>
<gene>
    <name evidence="8" type="primary">pyrE_10</name>
    <name evidence="8" type="ORF">SDC9_27444</name>
</gene>
<dbReference type="HAMAP" id="MF_01208">
    <property type="entry name" value="PyrE"/>
    <property type="match status" value="1"/>
</dbReference>
<keyword evidence="5" id="KW-0460">Magnesium</keyword>
<evidence type="ECO:0000256" key="4">
    <source>
        <dbReference type="ARBA" id="ARBA00022679"/>
    </source>
</evidence>
<dbReference type="GO" id="GO:0044205">
    <property type="term" value="P:'de novo' UMP biosynthetic process"/>
    <property type="evidence" value="ECO:0007669"/>
    <property type="project" value="UniProtKB-UniPathway"/>
</dbReference>
<sequence length="198" mass="21329">MMTEVEVKELFLETGAILEGHFLLTSGLHSPLYVEKFQVLQYPKHTETLCKALAQKFANQNVDLVVGPVTGGILLAHEVGKSLGTRAIFTERENGKMTLRRGFVIKPGERVLVVEDIVTTGGSVKEVIDVVREHGGVPVGVGILVDRSGGKAEFGTLTQALLHLNVDTYSKENCPLCTTGIPITKRGSRNIPPSAIGV</sequence>
<protein>
    <recommendedName>
        <fullName evidence="2">orotate phosphoribosyltransferase</fullName>
        <ecNumber evidence="2">2.4.2.10</ecNumber>
    </recommendedName>
</protein>
<evidence type="ECO:0000256" key="2">
    <source>
        <dbReference type="ARBA" id="ARBA00011971"/>
    </source>
</evidence>
<dbReference type="SUPFAM" id="SSF53271">
    <property type="entry name" value="PRTase-like"/>
    <property type="match status" value="1"/>
</dbReference>
<dbReference type="InterPro" id="IPR029057">
    <property type="entry name" value="PRTase-like"/>
</dbReference>
<evidence type="ECO:0000256" key="1">
    <source>
        <dbReference type="ARBA" id="ARBA00004889"/>
    </source>
</evidence>
<name>A0A644UR68_9ZZZZ</name>
<dbReference type="AlphaFoldDB" id="A0A644UR68"/>
<proteinExistence type="inferred from homology"/>
<accession>A0A644UR68</accession>